<organism evidence="5 6">
    <name type="scientific">Geothermobacter ehrlichii</name>
    <dbReference type="NCBI Taxonomy" id="213224"/>
    <lineage>
        <taxon>Bacteria</taxon>
        <taxon>Pseudomonadati</taxon>
        <taxon>Thermodesulfobacteriota</taxon>
        <taxon>Desulfuromonadia</taxon>
        <taxon>Desulfuromonadales</taxon>
        <taxon>Geothermobacteraceae</taxon>
        <taxon>Geothermobacter</taxon>
    </lineage>
</organism>
<feature type="domain" description="Periplasmic copper-binding protein NosD beta helix" evidence="4">
    <location>
        <begin position="97"/>
        <end position="253"/>
    </location>
</feature>
<dbReference type="PANTHER" id="PTHR22990:SF15">
    <property type="entry name" value="F-BOX ONLY PROTEIN 10"/>
    <property type="match status" value="1"/>
</dbReference>
<accession>A0A5D3WIU7</accession>
<dbReference type="Proteomes" id="UP000324159">
    <property type="component" value="Unassembled WGS sequence"/>
</dbReference>
<dbReference type="InterPro" id="IPR012334">
    <property type="entry name" value="Pectin_lyas_fold"/>
</dbReference>
<dbReference type="InterPro" id="IPR006626">
    <property type="entry name" value="PbH1"/>
</dbReference>
<dbReference type="NCBIfam" id="TIGR03804">
    <property type="entry name" value="para_beta_helix"/>
    <property type="match status" value="1"/>
</dbReference>
<proteinExistence type="predicted"/>
<dbReference type="OrthoDB" id="5401005at2"/>
<dbReference type="InterPro" id="IPR011050">
    <property type="entry name" value="Pectin_lyase_fold/virulence"/>
</dbReference>
<feature type="domain" description="Periplasmic copper-binding protein NosD beta helix" evidence="4">
    <location>
        <begin position="264"/>
        <end position="357"/>
    </location>
</feature>
<evidence type="ECO:0000256" key="2">
    <source>
        <dbReference type="ARBA" id="ARBA00022737"/>
    </source>
</evidence>
<dbReference type="SUPFAM" id="SSF51126">
    <property type="entry name" value="Pectin lyase-like"/>
    <property type="match status" value="2"/>
</dbReference>
<evidence type="ECO:0000313" key="5">
    <source>
        <dbReference type="EMBL" id="TYO97119.1"/>
    </source>
</evidence>
<dbReference type="InterPro" id="IPR007742">
    <property type="entry name" value="NosD_dom"/>
</dbReference>
<protein>
    <submittedName>
        <fullName evidence="5">Parallel beta-helix repeat protein</fullName>
    </submittedName>
</protein>
<sequence>MFSRFLPASVFGLWLVLLAGPALALCYSGTLLGHSRWEGEVDLTGPVIVPADASLTIVAGTRVRVKEKTFKLTVRGRLRIEGSADEPVVFEAPAGWQGIELMETTGRSLIRQARFRGANQAIGSYGSDFEVVDSEFVDCDFGVHLLRESPPLIRGNRFVGGRVGVAVEMKSSPTIADNHFENLRETGIFASHSSRGTVTGNRFVGNGRGITLQQPYPDRIENNLFTGNDVGLFCNQTRNTPRIIGNRFEKNGKALVNYAFSYPLIRNNVFVDNGTAIRNDQFGSPQIEHNLLRGNDTAIYNYRKSNPQVENNQIEQNGLAIFCDYSSYPQVRNNNFIDNREAVRLGIYQSADWEKRSGSRALVMRQARARGSRNELLAQAPTRFVDRVDVSGNWWGKDSERLAAATEESNDPLFWDRHDQPTVVYEGFGDEAYALDRVVFSPVLQMPVDQAGPQAGP</sequence>
<reference evidence="5 6" key="1">
    <citation type="submission" date="2019-07" db="EMBL/GenBank/DDBJ databases">
        <title>Genomic Encyclopedia of Type Strains, Phase IV (KMG-IV): sequencing the most valuable type-strain genomes for metagenomic binning, comparative biology and taxonomic classification.</title>
        <authorList>
            <person name="Goeker M."/>
        </authorList>
    </citation>
    <scope>NUCLEOTIDE SEQUENCE [LARGE SCALE GENOMIC DNA]</scope>
    <source>
        <strain evidence="5 6">SS015</strain>
    </source>
</reference>
<keyword evidence="2" id="KW-0677">Repeat</keyword>
<dbReference type="InterPro" id="IPR051550">
    <property type="entry name" value="SCF-Subunits/Alg-Epimerases"/>
</dbReference>
<comment type="caution">
    <text evidence="5">The sequence shown here is derived from an EMBL/GenBank/DDBJ whole genome shotgun (WGS) entry which is preliminary data.</text>
</comment>
<dbReference type="Gene3D" id="2.160.20.10">
    <property type="entry name" value="Single-stranded right-handed beta-helix, Pectin lyase-like"/>
    <property type="match status" value="2"/>
</dbReference>
<gene>
    <name evidence="5" type="ORF">EDC39_11149</name>
</gene>
<dbReference type="Pfam" id="PF05048">
    <property type="entry name" value="NosD"/>
    <property type="match status" value="2"/>
</dbReference>
<dbReference type="GO" id="GO:0006511">
    <property type="term" value="P:ubiquitin-dependent protein catabolic process"/>
    <property type="evidence" value="ECO:0007669"/>
    <property type="project" value="TreeGrafter"/>
</dbReference>
<evidence type="ECO:0000313" key="6">
    <source>
        <dbReference type="Proteomes" id="UP000324159"/>
    </source>
</evidence>
<keyword evidence="6" id="KW-1185">Reference proteome</keyword>
<dbReference type="EMBL" id="VNIB01000011">
    <property type="protein sequence ID" value="TYO97119.1"/>
    <property type="molecule type" value="Genomic_DNA"/>
</dbReference>
<keyword evidence="3" id="KW-0833">Ubl conjugation pathway</keyword>
<dbReference type="PANTHER" id="PTHR22990">
    <property type="entry name" value="F-BOX ONLY PROTEIN"/>
    <property type="match status" value="1"/>
</dbReference>
<dbReference type="InterPro" id="IPR022441">
    <property type="entry name" value="Para_beta_helix_rpt-2"/>
</dbReference>
<dbReference type="SMART" id="SM00710">
    <property type="entry name" value="PbH1"/>
    <property type="match status" value="9"/>
</dbReference>
<dbReference type="RefSeq" id="WP_148896512.1">
    <property type="nucleotide sequence ID" value="NZ_VNIB01000011.1"/>
</dbReference>
<dbReference type="AlphaFoldDB" id="A0A5D3WIU7"/>
<name>A0A5D3WIU7_9BACT</name>
<evidence type="ECO:0000259" key="4">
    <source>
        <dbReference type="Pfam" id="PF05048"/>
    </source>
</evidence>
<evidence type="ECO:0000256" key="1">
    <source>
        <dbReference type="ARBA" id="ARBA00004906"/>
    </source>
</evidence>
<comment type="pathway">
    <text evidence="1">Protein modification; protein ubiquitination.</text>
</comment>
<evidence type="ECO:0000256" key="3">
    <source>
        <dbReference type="ARBA" id="ARBA00022786"/>
    </source>
</evidence>